<evidence type="ECO:0000256" key="2">
    <source>
        <dbReference type="ARBA" id="ARBA00022840"/>
    </source>
</evidence>
<sequence length="109" mass="11973">MCVINADEIVKNLYTPDSVCLKAVSGVFGQDIILSDGNIDRPLLAKRAFSSKENTHLLNSIVHPFVTYEFMQMAKQAQTDGKSVVIYDAPQLFESGADVFCDLIVSVTD</sequence>
<gene>
    <name evidence="3" type="ORF">OBE_09587</name>
</gene>
<dbReference type="SUPFAM" id="SSF52540">
    <property type="entry name" value="P-loop containing nucleoside triphosphate hydrolases"/>
    <property type="match status" value="1"/>
</dbReference>
<accession>K1SUX4</accession>
<keyword evidence="1" id="KW-0547">Nucleotide-binding</keyword>
<dbReference type="GO" id="GO:0015937">
    <property type="term" value="P:coenzyme A biosynthetic process"/>
    <property type="evidence" value="ECO:0007669"/>
    <property type="project" value="InterPro"/>
</dbReference>
<keyword evidence="3" id="KW-0808">Transferase</keyword>
<dbReference type="EC" id="2.7.-.-" evidence="3"/>
<reference evidence="3" key="1">
    <citation type="journal article" date="2013" name="Environ. Microbiol.">
        <title>Microbiota from the distal guts of lean and obese adolescents exhibit partial functional redundancy besides clear differences in community structure.</title>
        <authorList>
            <person name="Ferrer M."/>
            <person name="Ruiz A."/>
            <person name="Lanza F."/>
            <person name="Haange S.B."/>
            <person name="Oberbach A."/>
            <person name="Till H."/>
            <person name="Bargiela R."/>
            <person name="Campoy C."/>
            <person name="Segura M.T."/>
            <person name="Richter M."/>
            <person name="von Bergen M."/>
            <person name="Seifert J."/>
            <person name="Suarez A."/>
        </authorList>
    </citation>
    <scope>NUCLEOTIDE SEQUENCE</scope>
</reference>
<dbReference type="Pfam" id="PF01121">
    <property type="entry name" value="CoaE"/>
    <property type="match status" value="1"/>
</dbReference>
<keyword evidence="2" id="KW-0067">ATP-binding</keyword>
<name>K1SUX4_9ZZZZ</name>
<dbReference type="EMBL" id="AJWZ01006621">
    <property type="protein sequence ID" value="EKC59264.1"/>
    <property type="molecule type" value="Genomic_DNA"/>
</dbReference>
<evidence type="ECO:0000256" key="1">
    <source>
        <dbReference type="ARBA" id="ARBA00022741"/>
    </source>
</evidence>
<dbReference type="GO" id="GO:0004140">
    <property type="term" value="F:dephospho-CoA kinase activity"/>
    <property type="evidence" value="ECO:0007669"/>
    <property type="project" value="InterPro"/>
</dbReference>
<dbReference type="GO" id="GO:0005524">
    <property type="term" value="F:ATP binding"/>
    <property type="evidence" value="ECO:0007669"/>
    <property type="project" value="UniProtKB-KW"/>
</dbReference>
<proteinExistence type="predicted"/>
<protein>
    <submittedName>
        <fullName evidence="3">Dephospho-CoA kinase</fullName>
        <ecNumber evidence="3">2.7.-.-</ecNumber>
    </submittedName>
</protein>
<keyword evidence="3" id="KW-0418">Kinase</keyword>
<dbReference type="CDD" id="cd02022">
    <property type="entry name" value="DPCK"/>
    <property type="match status" value="1"/>
</dbReference>
<organism evidence="3">
    <name type="scientific">human gut metagenome</name>
    <dbReference type="NCBI Taxonomy" id="408170"/>
    <lineage>
        <taxon>unclassified sequences</taxon>
        <taxon>metagenomes</taxon>
        <taxon>organismal metagenomes</taxon>
    </lineage>
</organism>
<dbReference type="NCBIfam" id="TIGR00152">
    <property type="entry name" value="dephospho-CoA kinase"/>
    <property type="match status" value="1"/>
</dbReference>
<dbReference type="InterPro" id="IPR001977">
    <property type="entry name" value="Depp_CoAkinase"/>
</dbReference>
<comment type="caution">
    <text evidence="3">The sequence shown here is derived from an EMBL/GenBank/DDBJ whole genome shotgun (WGS) entry which is preliminary data.</text>
</comment>
<dbReference type="Gene3D" id="3.40.50.300">
    <property type="entry name" value="P-loop containing nucleotide triphosphate hydrolases"/>
    <property type="match status" value="1"/>
</dbReference>
<dbReference type="AlphaFoldDB" id="K1SUX4"/>
<dbReference type="PROSITE" id="PS51219">
    <property type="entry name" value="DPCK"/>
    <property type="match status" value="1"/>
</dbReference>
<evidence type="ECO:0000313" key="3">
    <source>
        <dbReference type="EMBL" id="EKC59264.1"/>
    </source>
</evidence>
<dbReference type="InterPro" id="IPR027417">
    <property type="entry name" value="P-loop_NTPase"/>
</dbReference>